<proteinExistence type="predicted"/>
<comment type="caution">
    <text evidence="1">The sequence shown here is derived from an EMBL/GenBank/DDBJ whole genome shotgun (WGS) entry which is preliminary data.</text>
</comment>
<evidence type="ECO:0000313" key="2">
    <source>
        <dbReference type="Proteomes" id="UP000482295"/>
    </source>
</evidence>
<dbReference type="Proteomes" id="UP000482295">
    <property type="component" value="Unassembled WGS sequence"/>
</dbReference>
<gene>
    <name evidence="1" type="ORF">F0475_02170</name>
</gene>
<organism evidence="1 2">
    <name type="scientific">Prevotella vespertina</name>
    <dbReference type="NCBI Taxonomy" id="2608404"/>
    <lineage>
        <taxon>Bacteria</taxon>
        <taxon>Pseudomonadati</taxon>
        <taxon>Bacteroidota</taxon>
        <taxon>Bacteroidia</taxon>
        <taxon>Bacteroidales</taxon>
        <taxon>Prevotellaceae</taxon>
        <taxon>Prevotella</taxon>
    </lineage>
</organism>
<protein>
    <submittedName>
        <fullName evidence="1">Uncharacterized protein</fullName>
    </submittedName>
</protein>
<name>A0A7C9HD58_9BACT</name>
<evidence type="ECO:0000313" key="1">
    <source>
        <dbReference type="EMBL" id="MUL27150.1"/>
    </source>
</evidence>
<dbReference type="RefSeq" id="WP_155715184.1">
    <property type="nucleotide sequence ID" value="NZ_VVIQ01000002.1"/>
</dbReference>
<reference evidence="1 2" key="1">
    <citation type="submission" date="2019-09" db="EMBL/GenBank/DDBJ databases">
        <title>Prevotella A2879 sp. nov., isolated from an abscess of a patient.</title>
        <authorList>
            <person name="Buhl M."/>
            <person name="Oberhettinger P."/>
        </authorList>
    </citation>
    <scope>NUCLEOTIDE SEQUENCE [LARGE SCALE GENOMIC DNA]</scope>
    <source>
        <strain evidence="1 2">A2879</strain>
    </source>
</reference>
<sequence length="138" mass="15878">MKSDIDIKDDVWKIIKESSLQREVSGTLKKTSVRPKNSRSEDIILSVLANSTKQKQIAYVNVNIYVVDDYIDGQSEENSARLRKLCKMSFDLFDNVRGKDFRLSLTDPNFECGQRVMESEATSEHVINNKVLYQIINE</sequence>
<keyword evidence="2" id="KW-1185">Reference proteome</keyword>
<dbReference type="EMBL" id="VVIQ01000002">
    <property type="protein sequence ID" value="MUL27150.1"/>
    <property type="molecule type" value="Genomic_DNA"/>
</dbReference>
<dbReference type="AlphaFoldDB" id="A0A7C9HD58"/>
<accession>A0A7C9HD58</accession>